<evidence type="ECO:0000313" key="2">
    <source>
        <dbReference type="EMBL" id="VAW21090.1"/>
    </source>
</evidence>
<dbReference type="AlphaFoldDB" id="A0A3B0TWD7"/>
<accession>A0A3B0TWD7</accession>
<name>A0A3B0TWD7_9ZZZZ</name>
<evidence type="ECO:0000313" key="1">
    <source>
        <dbReference type="EMBL" id="VAW14862.1"/>
    </source>
</evidence>
<dbReference type="EMBL" id="UOEO01000018">
    <property type="protein sequence ID" value="VAW14862.1"/>
    <property type="molecule type" value="Genomic_DNA"/>
</dbReference>
<reference evidence="2" key="1">
    <citation type="submission" date="2018-06" db="EMBL/GenBank/DDBJ databases">
        <authorList>
            <person name="Zhirakovskaya E."/>
        </authorList>
    </citation>
    <scope>NUCLEOTIDE SEQUENCE</scope>
</reference>
<feature type="non-terminal residue" evidence="2">
    <location>
        <position position="27"/>
    </location>
</feature>
<gene>
    <name evidence="1" type="ORF">MNBD_ALPHA12-1205</name>
    <name evidence="2" type="ORF">MNBD_ALPHA12-2235</name>
</gene>
<proteinExistence type="predicted"/>
<sequence length="27" mass="2960">MSALIVEKLEKHYGDNHAVDGVSFSVN</sequence>
<organism evidence="2">
    <name type="scientific">hydrothermal vent metagenome</name>
    <dbReference type="NCBI Taxonomy" id="652676"/>
    <lineage>
        <taxon>unclassified sequences</taxon>
        <taxon>metagenomes</taxon>
        <taxon>ecological metagenomes</taxon>
    </lineage>
</organism>
<dbReference type="EMBL" id="UOEO01000156">
    <property type="protein sequence ID" value="VAW21090.1"/>
    <property type="molecule type" value="Genomic_DNA"/>
</dbReference>
<protein>
    <submittedName>
        <fullName evidence="2">Uncharacterized protein</fullName>
    </submittedName>
</protein>